<evidence type="ECO:0000256" key="1">
    <source>
        <dbReference type="ARBA" id="ARBA00022723"/>
    </source>
</evidence>
<dbReference type="GO" id="GO:0005634">
    <property type="term" value="C:nucleus"/>
    <property type="evidence" value="ECO:0007669"/>
    <property type="project" value="TreeGrafter"/>
</dbReference>
<dbReference type="InterPro" id="IPR002483">
    <property type="entry name" value="PWI_dom"/>
</dbReference>
<feature type="coiled-coil region" evidence="8">
    <location>
        <begin position="935"/>
        <end position="986"/>
    </location>
</feature>
<dbReference type="SMART" id="SM00360">
    <property type="entry name" value="RRM"/>
    <property type="match status" value="1"/>
</dbReference>
<sequence>MQVEYKQLEVWLHGKLKPLCVADPIPLSQYVIALIKKDKGEQELKEICMDQLEVFLQENTTKFVEDLFTALKSRAYVSNEPLKPIQSSSSGPKEVSGKPHSGNHSFDNIPKDRKRNLSNSNPPSSTNSSTAKQKRKRSPEVKSKRISPGRSRSPHSSSRSINNTTVASRQHGDSWDRGRQNDQMGESNLKTVDSHNWRNSSGDSDGETSHLTTHSRRNKHRDSESQTRDSRERINSRSRDEHNSRLGKSATTRSSPDSRINDEKFRGLSNRRCRDFEERGFCVYGDKCQYNHGPNALVISSAKSASVTTHLTNPLLDPKSLSTNILDSSMNIIRESSKSSVVQPQSIVTAVLSGQTNLNDLSQQIVPSYIPVYHPTPINQQDSQMLVACCVDQSHDTGLLSHIANPSLLYHNNANTTTNNNNKANWRNSRLPNHAQQRHNNHRTSGNSVSRNIVTLPMVENVNNNSETTSHQSVVNSAPPAYEPDRPHLSMISTSDDSNIPAVYDDVNDVEHITSATAATPPLSYTPSPITEQISSYAVVPKTCEISNLSSPDTLASRTIDPRTVLYVNRLPWRFNDENKIREHFAQFGNVINVVARYNGLADTAMVEFSSSDEAEKAYRSPVPMFSNRFIRIFTRLPENSQQNARNTNRRFPRPKSVLDRLGSRPVLDANNKVNSYAWMSMNHDSVDNQQVANDTLQRGNRSRWRLERNPASGDALLSGDEEDDIVDENPVTDFSGTSNFVKVSNKMDHNDNKLLADNFLDYNSDQDTTNLDVQKYQSRNMNNNTSSPYTISLKQEADAISWERRKMAALKQRKEQLMILDKSREARESAIEVQKQRIVRIKLLLKRVMDQLENNHTNDVDSVTTDSSKPLTLDERKKLLIEAKRLQHELESAIEAEKKALANHTLHKETNSKKTKGSTTISSAALQALPAAVRMEREKQISEIQDEIDKVETALREMPQDTEQIKEGRRRIVELKRQLVELETIRPSDILAPQTAGGFAAADGSVYPNRTQTKLDKRPRTLYITGIEADDVENFLNALSMNYLHTQSFTKQTDPGTDQLVLEVTFCTRDFAEAAIRQFSQFHGRDLQMSFVYSPMVSDSKRNSFSEDDVKHVSSTQAETSSDQLQAITSSESLDYSSHSSPTSTTALNMISL</sequence>
<evidence type="ECO:0000256" key="7">
    <source>
        <dbReference type="PROSITE-ProRule" id="PRU00723"/>
    </source>
</evidence>
<dbReference type="SMART" id="SM00356">
    <property type="entry name" value="ZnF_C3H1"/>
    <property type="match status" value="1"/>
</dbReference>
<dbReference type="GO" id="GO:0003723">
    <property type="term" value="F:RNA binding"/>
    <property type="evidence" value="ECO:0007669"/>
    <property type="project" value="UniProtKB-UniRule"/>
</dbReference>
<dbReference type="Pfam" id="PF00642">
    <property type="entry name" value="zf-CCCH"/>
    <property type="match status" value="1"/>
</dbReference>
<dbReference type="InterPro" id="IPR000571">
    <property type="entry name" value="Znf_CCCH"/>
</dbReference>
<evidence type="ECO:0000256" key="9">
    <source>
        <dbReference type="SAM" id="MobiDB-lite"/>
    </source>
</evidence>
<dbReference type="AlphaFoldDB" id="A0AA85K0E1"/>
<dbReference type="InterPro" id="IPR000504">
    <property type="entry name" value="RRM_dom"/>
</dbReference>
<feature type="compositionally biased region" description="Low complexity" evidence="9">
    <location>
        <begin position="1131"/>
        <end position="1142"/>
    </location>
</feature>
<dbReference type="InterPro" id="IPR012677">
    <property type="entry name" value="Nucleotide-bd_a/b_plait_sf"/>
</dbReference>
<dbReference type="Proteomes" id="UP000050795">
    <property type="component" value="Unassembled WGS sequence"/>
</dbReference>
<comment type="function">
    <text evidence="5">May be involved in the turnover of nuclear polyadenylated (pA+) RNA.</text>
</comment>
<dbReference type="PROSITE" id="PS50103">
    <property type="entry name" value="ZF_C3H1"/>
    <property type="match status" value="1"/>
</dbReference>
<protein>
    <recommendedName>
        <fullName evidence="14">C3H1-type domain-containing protein</fullName>
    </recommendedName>
</protein>
<organism evidence="12 13">
    <name type="scientific">Trichobilharzia regenti</name>
    <name type="common">Nasal bird schistosome</name>
    <dbReference type="NCBI Taxonomy" id="157069"/>
    <lineage>
        <taxon>Eukaryota</taxon>
        <taxon>Metazoa</taxon>
        <taxon>Spiralia</taxon>
        <taxon>Lophotrochozoa</taxon>
        <taxon>Platyhelminthes</taxon>
        <taxon>Trematoda</taxon>
        <taxon>Digenea</taxon>
        <taxon>Strigeidida</taxon>
        <taxon>Schistosomatoidea</taxon>
        <taxon>Schistosomatidae</taxon>
        <taxon>Trichobilharzia</taxon>
    </lineage>
</organism>
<feature type="domain" description="RRM" evidence="10">
    <location>
        <begin position="564"/>
        <end position="633"/>
    </location>
</feature>
<dbReference type="SUPFAM" id="SSF54928">
    <property type="entry name" value="RNA-binding domain, RBD"/>
    <property type="match status" value="1"/>
</dbReference>
<feature type="zinc finger region" description="C3H1-type" evidence="7">
    <location>
        <begin position="267"/>
        <end position="295"/>
    </location>
</feature>
<dbReference type="PANTHER" id="PTHR14398">
    <property type="entry name" value="RNA RECOGNITION RRM/RNP DOMAIN"/>
    <property type="match status" value="1"/>
</dbReference>
<evidence type="ECO:0008006" key="14">
    <source>
        <dbReference type="Google" id="ProtNLM"/>
    </source>
</evidence>
<feature type="coiled-coil region" evidence="8">
    <location>
        <begin position="877"/>
        <end position="904"/>
    </location>
</feature>
<keyword evidence="8" id="KW-0175">Coiled coil</keyword>
<accession>A0AA85K0E1</accession>
<dbReference type="Pfam" id="PF00076">
    <property type="entry name" value="RRM_1"/>
    <property type="match status" value="1"/>
</dbReference>
<dbReference type="InterPro" id="IPR035979">
    <property type="entry name" value="RBD_domain_sf"/>
</dbReference>
<keyword evidence="12" id="KW-1185">Reference proteome</keyword>
<feature type="region of interest" description="Disordered" evidence="9">
    <location>
        <begin position="82"/>
        <end position="263"/>
    </location>
</feature>
<dbReference type="PANTHER" id="PTHR14398:SF0">
    <property type="entry name" value="ZINC FINGER PROTEIN SWM"/>
    <property type="match status" value="1"/>
</dbReference>
<evidence type="ECO:0000313" key="12">
    <source>
        <dbReference type="Proteomes" id="UP000050795"/>
    </source>
</evidence>
<dbReference type="GO" id="GO:0008270">
    <property type="term" value="F:zinc ion binding"/>
    <property type="evidence" value="ECO:0007669"/>
    <property type="project" value="UniProtKB-KW"/>
</dbReference>
<dbReference type="InterPro" id="IPR045137">
    <property type="entry name" value="RBM26/27"/>
</dbReference>
<dbReference type="Pfam" id="PF01480">
    <property type="entry name" value="PWI"/>
    <property type="match status" value="1"/>
</dbReference>
<keyword evidence="1 7" id="KW-0479">Metal-binding</keyword>
<evidence type="ECO:0000256" key="4">
    <source>
        <dbReference type="ARBA" id="ARBA00022884"/>
    </source>
</evidence>
<feature type="compositionally biased region" description="Polar residues" evidence="9">
    <location>
        <begin position="249"/>
        <end position="258"/>
    </location>
</feature>
<evidence type="ECO:0000313" key="13">
    <source>
        <dbReference type="WBParaSite" id="TREG1_58240.1"/>
    </source>
</evidence>
<evidence type="ECO:0000256" key="8">
    <source>
        <dbReference type="SAM" id="Coils"/>
    </source>
</evidence>
<evidence type="ECO:0000259" key="10">
    <source>
        <dbReference type="PROSITE" id="PS50102"/>
    </source>
</evidence>
<feature type="compositionally biased region" description="Basic and acidic residues" evidence="9">
    <location>
        <begin position="170"/>
        <end position="180"/>
    </location>
</feature>
<feature type="compositionally biased region" description="Low complexity" evidence="9">
    <location>
        <begin position="118"/>
        <end position="130"/>
    </location>
</feature>
<reference evidence="13" key="2">
    <citation type="submission" date="2023-11" db="UniProtKB">
        <authorList>
            <consortium name="WormBaseParasite"/>
        </authorList>
    </citation>
    <scope>IDENTIFICATION</scope>
</reference>
<dbReference type="PROSITE" id="PS50102">
    <property type="entry name" value="RRM"/>
    <property type="match status" value="1"/>
</dbReference>
<dbReference type="SUPFAM" id="SSF90229">
    <property type="entry name" value="CCCH zinc finger"/>
    <property type="match status" value="1"/>
</dbReference>
<dbReference type="Gene3D" id="3.30.70.330">
    <property type="match status" value="1"/>
</dbReference>
<dbReference type="CDD" id="cd12257">
    <property type="entry name" value="RRM1_RBM26_like"/>
    <property type="match status" value="1"/>
</dbReference>
<evidence type="ECO:0000259" key="11">
    <source>
        <dbReference type="PROSITE" id="PS50103"/>
    </source>
</evidence>
<evidence type="ECO:0000256" key="6">
    <source>
        <dbReference type="PROSITE-ProRule" id="PRU00176"/>
    </source>
</evidence>
<feature type="compositionally biased region" description="Polar residues" evidence="9">
    <location>
        <begin position="1143"/>
        <end position="1154"/>
    </location>
</feature>
<reference evidence="12" key="1">
    <citation type="submission" date="2022-06" db="EMBL/GenBank/DDBJ databases">
        <authorList>
            <person name="Berger JAMES D."/>
            <person name="Berger JAMES D."/>
        </authorList>
    </citation>
    <scope>NUCLEOTIDE SEQUENCE [LARGE SCALE GENOMIC DNA]</scope>
</reference>
<proteinExistence type="predicted"/>
<evidence type="ECO:0000256" key="2">
    <source>
        <dbReference type="ARBA" id="ARBA00022771"/>
    </source>
</evidence>
<name>A0AA85K0E1_TRIRE</name>
<evidence type="ECO:0000256" key="5">
    <source>
        <dbReference type="ARBA" id="ARBA00043866"/>
    </source>
</evidence>
<feature type="compositionally biased region" description="Polar residues" evidence="9">
    <location>
        <begin position="1114"/>
        <end position="1130"/>
    </location>
</feature>
<feature type="region of interest" description="Disordered" evidence="9">
    <location>
        <begin position="1105"/>
        <end position="1154"/>
    </location>
</feature>
<feature type="domain" description="C3H1-type" evidence="11">
    <location>
        <begin position="267"/>
        <end position="295"/>
    </location>
</feature>
<feature type="compositionally biased region" description="Basic and acidic residues" evidence="9">
    <location>
        <begin position="221"/>
        <end position="244"/>
    </location>
</feature>
<dbReference type="InterPro" id="IPR036855">
    <property type="entry name" value="Znf_CCCH_sf"/>
</dbReference>
<dbReference type="WBParaSite" id="TREG1_58240.1">
    <property type="protein sequence ID" value="TREG1_58240.1"/>
    <property type="gene ID" value="TREG1_58240"/>
</dbReference>
<dbReference type="Gene3D" id="4.10.1000.10">
    <property type="entry name" value="Zinc finger, CCCH-type"/>
    <property type="match status" value="1"/>
</dbReference>
<evidence type="ECO:0000256" key="3">
    <source>
        <dbReference type="ARBA" id="ARBA00022833"/>
    </source>
</evidence>
<keyword evidence="2 7" id="KW-0863">Zinc-finger</keyword>
<keyword evidence="3 7" id="KW-0862">Zinc</keyword>
<keyword evidence="4 6" id="KW-0694">RNA-binding</keyword>
<feature type="compositionally biased region" description="Low complexity" evidence="9">
    <location>
        <begin position="146"/>
        <end position="161"/>
    </location>
</feature>
<feature type="compositionally biased region" description="Polar residues" evidence="9">
    <location>
        <begin position="181"/>
        <end position="191"/>
    </location>
</feature>